<name>A0A6A3CXP9_HIBSY</name>
<accession>A0A6A3CXP9</accession>
<dbReference type="AlphaFoldDB" id="A0A6A3CXP9"/>
<evidence type="ECO:0000313" key="1">
    <source>
        <dbReference type="EMBL" id="KAE8732001.1"/>
    </source>
</evidence>
<dbReference type="InterPro" id="IPR011009">
    <property type="entry name" value="Kinase-like_dom_sf"/>
</dbReference>
<comment type="caution">
    <text evidence="1">The sequence shown here is derived from an EMBL/GenBank/DDBJ whole genome shotgun (WGS) entry which is preliminary data.</text>
</comment>
<reference evidence="1" key="1">
    <citation type="submission" date="2019-09" db="EMBL/GenBank/DDBJ databases">
        <title>Draft genome information of white flower Hibiscus syriacus.</title>
        <authorList>
            <person name="Kim Y.-M."/>
        </authorList>
    </citation>
    <scope>NUCLEOTIDE SEQUENCE [LARGE SCALE GENOMIC DNA]</scope>
    <source>
        <strain evidence="1">YM2019G1</strain>
    </source>
</reference>
<dbReference type="InterPro" id="IPR050823">
    <property type="entry name" value="Plant_Ser_Thr_Prot_Kinase"/>
</dbReference>
<dbReference type="SUPFAM" id="SSF56112">
    <property type="entry name" value="Protein kinase-like (PK-like)"/>
    <property type="match status" value="1"/>
</dbReference>
<protein>
    <submittedName>
        <fullName evidence="1">Receptor-like protein kinase</fullName>
    </submittedName>
</protein>
<dbReference type="GO" id="GO:0016301">
    <property type="term" value="F:kinase activity"/>
    <property type="evidence" value="ECO:0007669"/>
    <property type="project" value="UniProtKB-KW"/>
</dbReference>
<organism evidence="1 2">
    <name type="scientific">Hibiscus syriacus</name>
    <name type="common">Rose of Sharon</name>
    <dbReference type="NCBI Taxonomy" id="106335"/>
    <lineage>
        <taxon>Eukaryota</taxon>
        <taxon>Viridiplantae</taxon>
        <taxon>Streptophyta</taxon>
        <taxon>Embryophyta</taxon>
        <taxon>Tracheophyta</taxon>
        <taxon>Spermatophyta</taxon>
        <taxon>Magnoliopsida</taxon>
        <taxon>eudicotyledons</taxon>
        <taxon>Gunneridae</taxon>
        <taxon>Pentapetalae</taxon>
        <taxon>rosids</taxon>
        <taxon>malvids</taxon>
        <taxon>Malvales</taxon>
        <taxon>Malvaceae</taxon>
        <taxon>Malvoideae</taxon>
        <taxon>Hibiscus</taxon>
    </lineage>
</organism>
<evidence type="ECO:0000313" key="2">
    <source>
        <dbReference type="Proteomes" id="UP000436088"/>
    </source>
</evidence>
<dbReference type="PANTHER" id="PTHR45621">
    <property type="entry name" value="OS01G0588500 PROTEIN-RELATED"/>
    <property type="match status" value="1"/>
</dbReference>
<keyword evidence="2" id="KW-1185">Reference proteome</keyword>
<dbReference type="Proteomes" id="UP000436088">
    <property type="component" value="Unassembled WGS sequence"/>
</dbReference>
<dbReference type="Gene3D" id="3.30.200.20">
    <property type="entry name" value="Phosphorylase Kinase, domain 1"/>
    <property type="match status" value="1"/>
</dbReference>
<sequence length="337" mass="37784">MTVKKVTWKSLMLSCYKSQDISISDSGRKNSKPSQFQRLSMSDVSYPSLPISIDDLSTSLPGSNLHVFTFAELRLITHNFARCNLLGKGGFGPVFKGFIDGKLRPGLEAQPVAVKALDLDGLQGHREWITIVTIRFWVSEGRSGRRRDACNDTSNGHTRVCSSGVHHDCFGVVMLELLTGKQSVDNSRPGRERSLVEWARPLLRDPMNDRLIDADSRVNFPTKECRTKNDSNEFFTTEDRGVGNTIGIVVISSSLPLPPWSTFPSGTIDCNRLYPPTASDGCRLRTCLNHRSLPPSIFGYMHHPQGHPKRRVWCQSHRVLPHTHRSILISARLHPPY</sequence>
<proteinExistence type="predicted"/>
<dbReference type="EMBL" id="VEPZ02000174">
    <property type="protein sequence ID" value="KAE8732001.1"/>
    <property type="molecule type" value="Genomic_DNA"/>
</dbReference>
<gene>
    <name evidence="1" type="ORF">F3Y22_tig00002317pilonHSYRG00194</name>
</gene>